<feature type="region of interest" description="Disordered" evidence="1">
    <location>
        <begin position="1"/>
        <end position="309"/>
    </location>
</feature>
<gene>
    <name evidence="2" type="ORF">AK812_SmicGene31796</name>
</gene>
<feature type="region of interest" description="Disordered" evidence="1">
    <location>
        <begin position="774"/>
        <end position="805"/>
    </location>
</feature>
<comment type="caution">
    <text evidence="2">The sequence shown here is derived from an EMBL/GenBank/DDBJ whole genome shotgun (WGS) entry which is preliminary data.</text>
</comment>
<dbReference type="OrthoDB" id="442120at2759"/>
<sequence length="805" mass="87114">MVDGDDGDGSERSWRSEDRQPAQDPQPAPDPWDNDDPWAASLPQRPTPPRAGQQNTAPATAFQAPAQQPAAAQSSPAPDPWDENDPWSASMSQTPTPPHAGQQSRAAASQPAADPWDRDDPWTQGRQQVRLNGAPHTAQHGAQSAGHYTASPQSDPWAGGNDPWSQQSQMPQQTPSAPYAPQITPKAPPAAAPAYNGVGKGFGKQVPPAPVPGSVPQGPPMRAPEPSKGSGKTAESRYTPAFGASVPKPKPAPPPVPDSDEEDSPQPKASGPKGAGKGIYVNGTSSTHPAAGPPAGRPRPSPDGRSEFLAQFGGAGKVLGPLTIEVRKKRDVEGAQFLQWDNDAEPLLLLNAKDGLAFLRPHHPDHPGGWLPVECLVAEPAYDFLVRVRVAEGNTIGLQCQQHRLGDEVEGLLVTSVEKGGVLERWNKLCAKAFPRDQLLPGDLIIGVGEAYSSNAIDALYQDEAMLALGVLQLHVVRFAAQWIFGAFGELRNHRAAPAPWRHDSTRSISFSESARHRKKAVLQNPQRYRRCARRAELSPVPRVAAEPLRHSAMLSGFASSLLKRVTGTDDPAVLKASWEDPSILQVLAEPSLVRAVEEIHENRDNLGKYKEVNEVVLAVRKVDSLTGLTGEEVPSLPEVPAQITPGYFDVEDWDQLRWYEKDWRIGRRLQEKGFCILKGGLSSDERQRAVAQASLVLGFRVLAQAGKGRKEQVVARPRQATSKTSHPEGDGRDEQAAPGAMTLRGMYRVAGDVQGQLAAARLPREVISGYFGEGSAWTRSLNQEDPQEEEETTRHEKPRTLENP</sequence>
<feature type="compositionally biased region" description="Low complexity" evidence="1">
    <location>
        <begin position="53"/>
        <end position="76"/>
    </location>
</feature>
<feature type="compositionally biased region" description="Pro residues" evidence="1">
    <location>
        <begin position="248"/>
        <end position="257"/>
    </location>
</feature>
<feature type="compositionally biased region" description="Basic and acidic residues" evidence="1">
    <location>
        <begin position="9"/>
        <end position="21"/>
    </location>
</feature>
<feature type="compositionally biased region" description="Pro residues" evidence="1">
    <location>
        <begin position="207"/>
        <end position="223"/>
    </location>
</feature>
<evidence type="ECO:0000256" key="1">
    <source>
        <dbReference type="SAM" id="MobiDB-lite"/>
    </source>
</evidence>
<evidence type="ECO:0000313" key="2">
    <source>
        <dbReference type="EMBL" id="OLP87033.1"/>
    </source>
</evidence>
<feature type="region of interest" description="Disordered" evidence="1">
    <location>
        <begin position="711"/>
        <end position="737"/>
    </location>
</feature>
<name>A0A1Q9CVS6_SYMMI</name>
<feature type="compositionally biased region" description="Low complexity" evidence="1">
    <location>
        <begin position="100"/>
        <end position="114"/>
    </location>
</feature>
<protein>
    <submittedName>
        <fullName evidence="2">Uncharacterized protein</fullName>
    </submittedName>
</protein>
<accession>A0A1Q9CVS6</accession>
<proteinExistence type="predicted"/>
<feature type="compositionally biased region" description="Basic and acidic residues" evidence="1">
    <location>
        <begin position="793"/>
        <end position="805"/>
    </location>
</feature>
<evidence type="ECO:0000313" key="3">
    <source>
        <dbReference type="Proteomes" id="UP000186817"/>
    </source>
</evidence>
<dbReference type="AlphaFoldDB" id="A0A1Q9CVS6"/>
<feature type="compositionally biased region" description="Low complexity" evidence="1">
    <location>
        <begin position="163"/>
        <end position="185"/>
    </location>
</feature>
<dbReference type="Proteomes" id="UP000186817">
    <property type="component" value="Unassembled WGS sequence"/>
</dbReference>
<keyword evidence="3" id="KW-1185">Reference proteome</keyword>
<feature type="compositionally biased region" description="Basic and acidic residues" evidence="1">
    <location>
        <begin position="726"/>
        <end position="736"/>
    </location>
</feature>
<reference evidence="2 3" key="1">
    <citation type="submission" date="2016-02" db="EMBL/GenBank/DDBJ databases">
        <title>Genome analysis of coral dinoflagellate symbionts highlights evolutionary adaptations to a symbiotic lifestyle.</title>
        <authorList>
            <person name="Aranda M."/>
            <person name="Li Y."/>
            <person name="Liew Y.J."/>
            <person name="Baumgarten S."/>
            <person name="Simakov O."/>
            <person name="Wilson M."/>
            <person name="Piel J."/>
            <person name="Ashoor H."/>
            <person name="Bougouffa S."/>
            <person name="Bajic V.B."/>
            <person name="Ryu T."/>
            <person name="Ravasi T."/>
            <person name="Bayer T."/>
            <person name="Micklem G."/>
            <person name="Kim H."/>
            <person name="Bhak J."/>
            <person name="Lajeunesse T.C."/>
            <person name="Voolstra C.R."/>
        </authorList>
    </citation>
    <scope>NUCLEOTIDE SEQUENCE [LARGE SCALE GENOMIC DNA]</scope>
    <source>
        <strain evidence="2 3">CCMP2467</strain>
    </source>
</reference>
<organism evidence="2 3">
    <name type="scientific">Symbiodinium microadriaticum</name>
    <name type="common">Dinoflagellate</name>
    <name type="synonym">Zooxanthella microadriatica</name>
    <dbReference type="NCBI Taxonomy" id="2951"/>
    <lineage>
        <taxon>Eukaryota</taxon>
        <taxon>Sar</taxon>
        <taxon>Alveolata</taxon>
        <taxon>Dinophyceae</taxon>
        <taxon>Suessiales</taxon>
        <taxon>Symbiodiniaceae</taxon>
        <taxon>Symbiodinium</taxon>
    </lineage>
</organism>
<dbReference type="EMBL" id="LSRX01000885">
    <property type="protein sequence ID" value="OLP87033.1"/>
    <property type="molecule type" value="Genomic_DNA"/>
</dbReference>